<evidence type="ECO:0000256" key="9">
    <source>
        <dbReference type="ARBA" id="ARBA00048449"/>
    </source>
</evidence>
<keyword evidence="5" id="KW-0808">Transferase</keyword>
<dbReference type="UniPathway" id="UPA00078"/>
<dbReference type="AlphaFoldDB" id="A0A8J2Z1Z9"/>
<dbReference type="Proteomes" id="UP000636949">
    <property type="component" value="Unassembled WGS sequence"/>
</dbReference>
<dbReference type="PANTHER" id="PTHR42684:SF3">
    <property type="entry name" value="ADENOSYLMETHIONINE-8-AMINO-7-OXONONANOATE AMINOTRANSFERASE"/>
    <property type="match status" value="1"/>
</dbReference>
<dbReference type="InterPro" id="IPR015421">
    <property type="entry name" value="PyrdxlP-dep_Trfase_major"/>
</dbReference>
<evidence type="ECO:0000256" key="5">
    <source>
        <dbReference type="ARBA" id="ARBA00022679"/>
    </source>
</evidence>
<evidence type="ECO:0000313" key="12">
    <source>
        <dbReference type="Proteomes" id="UP000636949"/>
    </source>
</evidence>
<dbReference type="EMBL" id="BMJS01000001">
    <property type="protein sequence ID" value="GGF88346.1"/>
    <property type="molecule type" value="Genomic_DNA"/>
</dbReference>
<comment type="cofactor">
    <cofactor evidence="1">
        <name>pyridoxal 5'-phosphate</name>
        <dbReference type="ChEBI" id="CHEBI:597326"/>
    </cofactor>
</comment>
<comment type="caution">
    <text evidence="11">The sequence shown here is derived from an EMBL/GenBank/DDBJ whole genome shotgun (WGS) entry which is preliminary data.</text>
</comment>
<proteinExistence type="inferred from homology"/>
<evidence type="ECO:0000256" key="4">
    <source>
        <dbReference type="ARBA" id="ARBA00022576"/>
    </source>
</evidence>
<dbReference type="InterPro" id="IPR049704">
    <property type="entry name" value="Aminotrans_3_PPA_site"/>
</dbReference>
<dbReference type="InterPro" id="IPR015422">
    <property type="entry name" value="PyrdxlP-dep_Trfase_small"/>
</dbReference>
<dbReference type="GO" id="GO:0030170">
    <property type="term" value="F:pyridoxal phosphate binding"/>
    <property type="evidence" value="ECO:0007669"/>
    <property type="project" value="InterPro"/>
</dbReference>
<dbReference type="PIRSF" id="PIRSF000521">
    <property type="entry name" value="Transaminase_4ab_Lys_Orn"/>
    <property type="match status" value="1"/>
</dbReference>
<dbReference type="PROSITE" id="PS00600">
    <property type="entry name" value="AA_TRANSFER_CLASS_3"/>
    <property type="match status" value="1"/>
</dbReference>
<keyword evidence="6" id="KW-0949">S-adenosyl-L-methionine</keyword>
<protein>
    <recommendedName>
        <fullName evidence="3">adenosylmethionine--8-amino-7-oxononanoate transaminase</fullName>
        <ecNumber evidence="3">2.6.1.62</ecNumber>
    </recommendedName>
</protein>
<organism evidence="11 12">
    <name type="scientific">Cysteiniphilum litorale</name>
    <dbReference type="NCBI Taxonomy" id="2056700"/>
    <lineage>
        <taxon>Bacteria</taxon>
        <taxon>Pseudomonadati</taxon>
        <taxon>Pseudomonadota</taxon>
        <taxon>Gammaproteobacteria</taxon>
        <taxon>Thiotrichales</taxon>
        <taxon>Fastidiosibacteraceae</taxon>
        <taxon>Cysteiniphilum</taxon>
    </lineage>
</organism>
<keyword evidence="12" id="KW-1185">Reference proteome</keyword>
<dbReference type="InterPro" id="IPR005814">
    <property type="entry name" value="Aminotrans_3"/>
</dbReference>
<gene>
    <name evidence="11" type="primary">bioA</name>
    <name evidence="11" type="ORF">GCM10010995_02030</name>
</gene>
<comment type="pathway">
    <text evidence="2">Cofactor biosynthesis; biotin biosynthesis; 7,8-diaminononanoate from 8-amino-7-oxononanoate (SAM route): step 1/1.</text>
</comment>
<dbReference type="NCBIfam" id="TIGR00508">
    <property type="entry name" value="bioA"/>
    <property type="match status" value="1"/>
</dbReference>
<evidence type="ECO:0000313" key="11">
    <source>
        <dbReference type="EMBL" id="GGF88346.1"/>
    </source>
</evidence>
<evidence type="ECO:0000256" key="1">
    <source>
        <dbReference type="ARBA" id="ARBA00001933"/>
    </source>
</evidence>
<keyword evidence="4 11" id="KW-0032">Aminotransferase</keyword>
<dbReference type="SUPFAM" id="SSF53383">
    <property type="entry name" value="PLP-dependent transferases"/>
    <property type="match status" value="1"/>
</dbReference>
<dbReference type="Gene3D" id="3.40.640.10">
    <property type="entry name" value="Type I PLP-dependent aspartate aminotransferase-like (Major domain)"/>
    <property type="match status" value="1"/>
</dbReference>
<dbReference type="Pfam" id="PF00202">
    <property type="entry name" value="Aminotran_3"/>
    <property type="match status" value="1"/>
</dbReference>
<evidence type="ECO:0000256" key="6">
    <source>
        <dbReference type="ARBA" id="ARBA00022691"/>
    </source>
</evidence>
<comment type="catalytic activity">
    <reaction evidence="9">
        <text>(8S)-8-amino-7-oxononanoate + S-adenosyl-L-methionine = S-adenosyl-4-methylsulfanyl-2-oxobutanoate + (7R,8S)-7,8-diammoniononanoate</text>
        <dbReference type="Rhea" id="RHEA:16861"/>
        <dbReference type="ChEBI" id="CHEBI:16490"/>
        <dbReference type="ChEBI" id="CHEBI:59789"/>
        <dbReference type="ChEBI" id="CHEBI:149468"/>
        <dbReference type="ChEBI" id="CHEBI:149469"/>
        <dbReference type="EC" id="2.6.1.62"/>
    </reaction>
</comment>
<reference evidence="11" key="2">
    <citation type="submission" date="2020-09" db="EMBL/GenBank/DDBJ databases">
        <authorList>
            <person name="Sun Q."/>
            <person name="Zhou Y."/>
        </authorList>
    </citation>
    <scope>NUCLEOTIDE SEQUENCE</scope>
    <source>
        <strain evidence="11">CGMCC 1.15758</strain>
    </source>
</reference>
<comment type="similarity">
    <text evidence="10">Belongs to the class-III pyridoxal-phosphate-dependent aminotransferase family.</text>
</comment>
<dbReference type="CDD" id="cd00610">
    <property type="entry name" value="OAT_like"/>
    <property type="match status" value="1"/>
</dbReference>
<dbReference type="GO" id="GO:0004015">
    <property type="term" value="F:adenosylmethionine-8-amino-7-oxononanoate transaminase activity"/>
    <property type="evidence" value="ECO:0007669"/>
    <property type="project" value="UniProtKB-EC"/>
</dbReference>
<dbReference type="InterPro" id="IPR015424">
    <property type="entry name" value="PyrdxlP-dep_Trfase"/>
</dbReference>
<dbReference type="InterPro" id="IPR005815">
    <property type="entry name" value="BioA"/>
</dbReference>
<keyword evidence="8 10" id="KW-0663">Pyridoxal phosphate</keyword>
<evidence type="ECO:0000256" key="3">
    <source>
        <dbReference type="ARBA" id="ARBA00013009"/>
    </source>
</evidence>
<dbReference type="GO" id="GO:0004141">
    <property type="term" value="F:dethiobiotin synthase activity"/>
    <property type="evidence" value="ECO:0007669"/>
    <property type="project" value="TreeGrafter"/>
</dbReference>
<dbReference type="EC" id="2.6.1.62" evidence="3"/>
<accession>A0A8J2Z1Z9</accession>
<evidence type="ECO:0000256" key="2">
    <source>
        <dbReference type="ARBA" id="ARBA00005063"/>
    </source>
</evidence>
<evidence type="ECO:0000256" key="8">
    <source>
        <dbReference type="ARBA" id="ARBA00022898"/>
    </source>
</evidence>
<dbReference type="GO" id="GO:0009102">
    <property type="term" value="P:biotin biosynthetic process"/>
    <property type="evidence" value="ECO:0007669"/>
    <property type="project" value="UniProtKB-UniPathway"/>
</dbReference>
<name>A0A8J2Z1Z9_9GAMM</name>
<reference evidence="11" key="1">
    <citation type="journal article" date="2014" name="Int. J. Syst. Evol. Microbiol.">
        <title>Complete genome sequence of Corynebacterium casei LMG S-19264T (=DSM 44701T), isolated from a smear-ripened cheese.</title>
        <authorList>
            <consortium name="US DOE Joint Genome Institute (JGI-PGF)"/>
            <person name="Walter F."/>
            <person name="Albersmeier A."/>
            <person name="Kalinowski J."/>
            <person name="Ruckert C."/>
        </authorList>
    </citation>
    <scope>NUCLEOTIDE SEQUENCE</scope>
    <source>
        <strain evidence="11">CGMCC 1.15758</strain>
    </source>
</reference>
<dbReference type="Gene3D" id="3.90.1150.10">
    <property type="entry name" value="Aspartate Aminotransferase, domain 1"/>
    <property type="match status" value="1"/>
</dbReference>
<sequence length="412" mass="46064">MKDYETFSPLHITKARGSFIYHNDKPIIDAISSWWSKSLGHSHPDLQKALTQQLDALEHTILANTTNTTIEVLTQKLCQLTHTDKALFASDGSCAVEIAMKMSIHARVIKGQSNKTHFVALQNGYHGETCATLSVSDLGLYKEAYQALLFDCTFLKDIPYVTGINDPLWHDTQCAWQKSQMQLEAIKDKLNAVIIEPLIQGAGGMLIYSKDYLSRLAKWCKENDIYLIADEIMTGIGRTGKMLACEHADITPDFICLSKGITSGMLPLSICLTHDDIYALFYDDYATQKAFMHSHTHSGNTLASRVALETLTIFERESILNYVNKTLAPTMHNIMLEIAQSTQKLHNIRSLGGVVAADLKTTEPRAGYKLYQRAIEKGALMRPLGNTIYWLPPLNTDIKTINKLGEILLELL</sequence>
<keyword evidence="7" id="KW-0093">Biotin biosynthesis</keyword>
<evidence type="ECO:0000256" key="7">
    <source>
        <dbReference type="ARBA" id="ARBA00022756"/>
    </source>
</evidence>
<dbReference type="PANTHER" id="PTHR42684">
    <property type="entry name" value="ADENOSYLMETHIONINE-8-AMINO-7-OXONONANOATE AMINOTRANSFERASE"/>
    <property type="match status" value="1"/>
</dbReference>
<evidence type="ECO:0000256" key="10">
    <source>
        <dbReference type="RuleBase" id="RU003560"/>
    </source>
</evidence>